<evidence type="ECO:0000259" key="2">
    <source>
        <dbReference type="PROSITE" id="PS50110"/>
    </source>
</evidence>
<comment type="caution">
    <text evidence="3">The sequence shown here is derived from an EMBL/GenBank/DDBJ whole genome shotgun (WGS) entry which is preliminary data.</text>
</comment>
<dbReference type="InterPro" id="IPR001789">
    <property type="entry name" value="Sig_transdc_resp-reg_receiver"/>
</dbReference>
<dbReference type="InterPro" id="IPR052893">
    <property type="entry name" value="TCS_response_regulator"/>
</dbReference>
<evidence type="ECO:0000256" key="1">
    <source>
        <dbReference type="PROSITE-ProRule" id="PRU00169"/>
    </source>
</evidence>
<dbReference type="GO" id="GO:0000160">
    <property type="term" value="P:phosphorelay signal transduction system"/>
    <property type="evidence" value="ECO:0007669"/>
    <property type="project" value="InterPro"/>
</dbReference>
<sequence>MHMLNRSDYPILIVEDTDEDFEMIQWALKKLSIKTPIYRCEDGDEALDFLSHRGKYEDRALSPRPALILLDLNLILLNGQEVLTQIKLDDELKMIPVIIWTTSDDPKDIDICFKQGANSYILKPMSSDEVLQAVDLLNQYWFGVVKLPGVAEM</sequence>
<organism evidence="3 4">
    <name type="scientific">Dictyobacter alpinus</name>
    <dbReference type="NCBI Taxonomy" id="2014873"/>
    <lineage>
        <taxon>Bacteria</taxon>
        <taxon>Bacillati</taxon>
        <taxon>Chloroflexota</taxon>
        <taxon>Ktedonobacteria</taxon>
        <taxon>Ktedonobacterales</taxon>
        <taxon>Dictyobacteraceae</taxon>
        <taxon>Dictyobacter</taxon>
    </lineage>
</organism>
<dbReference type="PROSITE" id="PS50110">
    <property type="entry name" value="RESPONSE_REGULATORY"/>
    <property type="match status" value="1"/>
</dbReference>
<dbReference type="InterPro" id="IPR011006">
    <property type="entry name" value="CheY-like_superfamily"/>
</dbReference>
<reference evidence="4" key="1">
    <citation type="submission" date="2018-12" db="EMBL/GenBank/DDBJ databases">
        <title>Tengunoibacter tsumagoiensis gen. nov., sp. nov., Dictyobacter kobayashii sp. nov., D. alpinus sp. nov., and D. joshuensis sp. nov. and description of Dictyobacteraceae fam. nov. within the order Ktedonobacterales isolated from Tengu-no-mugimeshi.</title>
        <authorList>
            <person name="Wang C.M."/>
            <person name="Zheng Y."/>
            <person name="Sakai Y."/>
            <person name="Toyoda A."/>
            <person name="Minakuchi Y."/>
            <person name="Abe K."/>
            <person name="Yokota A."/>
            <person name="Yabe S."/>
        </authorList>
    </citation>
    <scope>NUCLEOTIDE SEQUENCE [LARGE SCALE GENOMIC DNA]</scope>
    <source>
        <strain evidence="4">Uno16</strain>
    </source>
</reference>
<keyword evidence="4" id="KW-1185">Reference proteome</keyword>
<dbReference type="EMBL" id="BIFT01000001">
    <property type="protein sequence ID" value="GCE27857.1"/>
    <property type="molecule type" value="Genomic_DNA"/>
</dbReference>
<evidence type="ECO:0000313" key="4">
    <source>
        <dbReference type="Proteomes" id="UP000287171"/>
    </source>
</evidence>
<dbReference type="Proteomes" id="UP000287171">
    <property type="component" value="Unassembled WGS sequence"/>
</dbReference>
<dbReference type="SUPFAM" id="SSF52172">
    <property type="entry name" value="CheY-like"/>
    <property type="match status" value="1"/>
</dbReference>
<proteinExistence type="predicted"/>
<dbReference type="SMART" id="SM00448">
    <property type="entry name" value="REC"/>
    <property type="match status" value="1"/>
</dbReference>
<keyword evidence="1" id="KW-0597">Phosphoprotein</keyword>
<feature type="modified residue" description="4-aspartylphosphate" evidence="1">
    <location>
        <position position="71"/>
    </location>
</feature>
<dbReference type="PANTHER" id="PTHR44520">
    <property type="entry name" value="RESPONSE REGULATOR RCP1-RELATED"/>
    <property type="match status" value="1"/>
</dbReference>
<feature type="domain" description="Response regulatory" evidence="2">
    <location>
        <begin position="10"/>
        <end position="138"/>
    </location>
</feature>
<evidence type="ECO:0000313" key="3">
    <source>
        <dbReference type="EMBL" id="GCE27857.1"/>
    </source>
</evidence>
<gene>
    <name evidence="3" type="ORF">KDA_33410</name>
</gene>
<protein>
    <submittedName>
        <fullName evidence="3">Two-component system response regulator</fullName>
    </submittedName>
</protein>
<dbReference type="AlphaFoldDB" id="A0A402B960"/>
<name>A0A402B960_9CHLR</name>
<dbReference type="CDD" id="cd17557">
    <property type="entry name" value="REC_Rcp-like"/>
    <property type="match status" value="1"/>
</dbReference>
<dbReference type="Pfam" id="PF00072">
    <property type="entry name" value="Response_reg"/>
    <property type="match status" value="1"/>
</dbReference>
<dbReference type="Gene3D" id="3.40.50.2300">
    <property type="match status" value="1"/>
</dbReference>
<accession>A0A402B960</accession>